<dbReference type="Proteomes" id="UP000514509">
    <property type="component" value="Chromosome"/>
</dbReference>
<reference evidence="1 2" key="2">
    <citation type="submission" date="2020-08" db="EMBL/GenBank/DDBJ databases">
        <title>Adhaeribacter dokdonensis sp. nov., isolated from the rhizosphere of Elymus tsukushiensis, a plant native to the Dokdo Islands, Republic of Korea.</title>
        <authorList>
            <person name="Ghim S.Y."/>
        </authorList>
    </citation>
    <scope>NUCLEOTIDE SEQUENCE [LARGE SCALE GENOMIC DNA]</scope>
    <source>
        <strain evidence="1 2">KUDC8001</strain>
    </source>
</reference>
<sequence>MNSKACAKQQQKKFRFIKHHTIGSPDAESDFNLEKVFVENGEVEVLTDVLNPKCIIIGRTGAGKSALIKHLEENLTKVHRIHPEAMSIKYLTNSTILNYFRDAGINLHFFYKVLWKHVFIVEILKLFFSEDEQKRRNYLQQLRDQLVNRWGKINPAKDKAVKYLE</sequence>
<organism evidence="1 2">
    <name type="scientific">Adhaeribacter radiodurans</name>
    <dbReference type="NCBI Taxonomy" id="2745197"/>
    <lineage>
        <taxon>Bacteria</taxon>
        <taxon>Pseudomonadati</taxon>
        <taxon>Bacteroidota</taxon>
        <taxon>Cytophagia</taxon>
        <taxon>Cytophagales</taxon>
        <taxon>Hymenobacteraceae</taxon>
        <taxon>Adhaeribacter</taxon>
    </lineage>
</organism>
<gene>
    <name evidence="1" type="ORF">HUW48_17795</name>
</gene>
<dbReference type="InterPro" id="IPR027417">
    <property type="entry name" value="P-loop_NTPase"/>
</dbReference>
<dbReference type="SUPFAM" id="SSF52540">
    <property type="entry name" value="P-loop containing nucleoside triphosphate hydrolases"/>
    <property type="match status" value="1"/>
</dbReference>
<dbReference type="AlphaFoldDB" id="A0A7L7LA98"/>
<name>A0A7L7LA98_9BACT</name>
<dbReference type="EMBL" id="CP055153">
    <property type="protein sequence ID" value="QMU29761.1"/>
    <property type="molecule type" value="Genomic_DNA"/>
</dbReference>
<keyword evidence="2" id="KW-1185">Reference proteome</keyword>
<dbReference type="KEGG" id="add:HUW48_17795"/>
<protein>
    <submittedName>
        <fullName evidence="1">Uncharacterized protein</fullName>
    </submittedName>
</protein>
<reference evidence="1 2" key="1">
    <citation type="submission" date="2020-06" db="EMBL/GenBank/DDBJ databases">
        <authorList>
            <person name="Hwang Y.J."/>
        </authorList>
    </citation>
    <scope>NUCLEOTIDE SEQUENCE [LARGE SCALE GENOMIC DNA]</scope>
    <source>
        <strain evidence="1 2">KUDC8001</strain>
    </source>
</reference>
<proteinExistence type="predicted"/>
<dbReference type="RefSeq" id="WP_182412221.1">
    <property type="nucleotide sequence ID" value="NZ_CP055153.1"/>
</dbReference>
<evidence type="ECO:0000313" key="2">
    <source>
        <dbReference type="Proteomes" id="UP000514509"/>
    </source>
</evidence>
<evidence type="ECO:0000313" key="1">
    <source>
        <dbReference type="EMBL" id="QMU29761.1"/>
    </source>
</evidence>
<accession>A0A7L7LA98</accession>